<protein>
    <submittedName>
        <fullName evidence="2">NUMOD4 motif-containing protein</fullName>
    </submittedName>
</protein>
<dbReference type="InterPro" id="IPR036388">
    <property type="entry name" value="WH-like_DNA-bd_sf"/>
</dbReference>
<dbReference type="InterPro" id="IPR044925">
    <property type="entry name" value="His-Me_finger_sf"/>
</dbReference>
<gene>
    <name evidence="2" type="ORF">SAMN02746009_03334</name>
</gene>
<evidence type="ECO:0000313" key="3">
    <source>
        <dbReference type="Proteomes" id="UP000183947"/>
    </source>
</evidence>
<dbReference type="SUPFAM" id="SSF64496">
    <property type="entry name" value="DNA-binding domain of intron-encoded endonucleases"/>
    <property type="match status" value="1"/>
</dbReference>
<evidence type="ECO:0000313" key="2">
    <source>
        <dbReference type="EMBL" id="SHL75771.1"/>
    </source>
</evidence>
<dbReference type="Gene3D" id="1.10.10.10">
    <property type="entry name" value="Winged helix-like DNA-binding domain superfamily/Winged helix DNA-binding domain"/>
    <property type="match status" value="1"/>
</dbReference>
<accession>A0A1M7D8B1</accession>
<dbReference type="AlphaFoldDB" id="A0A1M7D8B1"/>
<evidence type="ECO:0000259" key="1">
    <source>
        <dbReference type="Pfam" id="PF07463"/>
    </source>
</evidence>
<dbReference type="Proteomes" id="UP000183947">
    <property type="component" value="Unassembled WGS sequence"/>
</dbReference>
<dbReference type="Gene3D" id="3.90.75.20">
    <property type="match status" value="1"/>
</dbReference>
<dbReference type="Pfam" id="PF07463">
    <property type="entry name" value="NUMOD4"/>
    <property type="match status" value="1"/>
</dbReference>
<dbReference type="OrthoDB" id="6631788at2"/>
<organism evidence="2 3">
    <name type="scientific">Hymenobacter psychrotolerans DSM 18569</name>
    <dbReference type="NCBI Taxonomy" id="1121959"/>
    <lineage>
        <taxon>Bacteria</taxon>
        <taxon>Pseudomonadati</taxon>
        <taxon>Bacteroidota</taxon>
        <taxon>Cytophagia</taxon>
        <taxon>Cytophagales</taxon>
        <taxon>Hymenobacteraceae</taxon>
        <taxon>Hymenobacter</taxon>
    </lineage>
</organism>
<reference evidence="3" key="1">
    <citation type="submission" date="2016-11" db="EMBL/GenBank/DDBJ databases">
        <authorList>
            <person name="Varghese N."/>
            <person name="Submissions S."/>
        </authorList>
    </citation>
    <scope>NUCLEOTIDE SEQUENCE [LARGE SCALE GENOMIC DNA]</scope>
    <source>
        <strain evidence="3">DSM 18569</strain>
    </source>
</reference>
<dbReference type="STRING" id="1121959.SAMN02746009_03334"/>
<name>A0A1M7D8B1_9BACT</name>
<sequence length="217" mass="24770">MYPYQHVGAADLPGEEWRAVAGFDYYEVSSLGRVRSVDRFVVDRMGRTLPKAGRILKQKQTFKKNDTTGVPSVSLQVSLYPDAKPRYMNVRRLVYAAFVNAQLVQELVVMNRDSDGYNNCVENLLPGTKSEWARRVDTRGRRTSALSYVDRSKWPKNSGGYQKQRAVGQYDAAGKLLNHYVSIAEAARQTNSDLSSISRTVRGLKKHYRGYSWRYMK</sequence>
<keyword evidence="3" id="KW-1185">Reference proteome</keyword>
<dbReference type="InterPro" id="IPR003647">
    <property type="entry name" value="Intron_nuc_1_rpt"/>
</dbReference>
<dbReference type="GO" id="GO:0016788">
    <property type="term" value="F:hydrolase activity, acting on ester bonds"/>
    <property type="evidence" value="ECO:0007669"/>
    <property type="project" value="InterPro"/>
</dbReference>
<feature type="domain" description="NUMOD4" evidence="1">
    <location>
        <begin position="15"/>
        <end position="60"/>
    </location>
</feature>
<dbReference type="InterPro" id="IPR010902">
    <property type="entry name" value="NUMOD4"/>
</dbReference>
<dbReference type="SMART" id="SM00497">
    <property type="entry name" value="IENR1"/>
    <property type="match status" value="1"/>
</dbReference>
<proteinExistence type="predicted"/>
<dbReference type="EMBL" id="FRAS01000020">
    <property type="protein sequence ID" value="SHL75771.1"/>
    <property type="molecule type" value="Genomic_DNA"/>
</dbReference>
<dbReference type="SUPFAM" id="SSF54060">
    <property type="entry name" value="His-Me finger endonucleases"/>
    <property type="match status" value="1"/>
</dbReference>
<dbReference type="RefSeq" id="WP_073287611.1">
    <property type="nucleotide sequence ID" value="NZ_FRAS01000020.1"/>
</dbReference>